<dbReference type="EMBL" id="CP059736">
    <property type="protein sequence ID" value="WDE02678.1"/>
    <property type="molecule type" value="Genomic_DNA"/>
</dbReference>
<gene>
    <name evidence="2" type="ORF">SG35_030220</name>
</gene>
<protein>
    <recommendedName>
        <fullName evidence="4">Lipoprotein</fullName>
    </recommendedName>
</protein>
<name>A0AAE9Z009_9GAMM</name>
<feature type="signal peptide" evidence="1">
    <location>
        <begin position="1"/>
        <end position="21"/>
    </location>
</feature>
<organism evidence="2 3">
    <name type="scientific">Thalassomonas actiniarum</name>
    <dbReference type="NCBI Taxonomy" id="485447"/>
    <lineage>
        <taxon>Bacteria</taxon>
        <taxon>Pseudomonadati</taxon>
        <taxon>Pseudomonadota</taxon>
        <taxon>Gammaproteobacteria</taxon>
        <taxon>Alteromonadales</taxon>
        <taxon>Colwelliaceae</taxon>
        <taxon>Thalassomonas</taxon>
    </lineage>
</organism>
<feature type="chain" id="PRO_5041940295" description="Lipoprotein" evidence="1">
    <location>
        <begin position="22"/>
        <end position="158"/>
    </location>
</feature>
<proteinExistence type="predicted"/>
<evidence type="ECO:0000313" key="3">
    <source>
        <dbReference type="Proteomes" id="UP000032568"/>
    </source>
</evidence>
<evidence type="ECO:0000256" key="1">
    <source>
        <dbReference type="SAM" id="SignalP"/>
    </source>
</evidence>
<dbReference type="KEGG" id="tact:SG35_030220"/>
<keyword evidence="1" id="KW-0732">Signal</keyword>
<keyword evidence="3" id="KW-1185">Reference proteome</keyword>
<reference evidence="2 3" key="2">
    <citation type="journal article" date="2022" name="Mar. Drugs">
        <title>Bioassay-Guided Fractionation Leads to the Detection of Cholic Acid Generated by the Rare Thalassomonas sp.</title>
        <authorList>
            <person name="Pheiffer F."/>
            <person name="Schneider Y.K."/>
            <person name="Hansen E.H."/>
            <person name="Andersen J.H."/>
            <person name="Isaksson J."/>
            <person name="Busche T."/>
            <person name="R C."/>
            <person name="Kalinowski J."/>
            <person name="Zyl L.V."/>
            <person name="Trindade M."/>
        </authorList>
    </citation>
    <scope>NUCLEOTIDE SEQUENCE [LARGE SCALE GENOMIC DNA]</scope>
    <source>
        <strain evidence="2 3">A5K-106</strain>
    </source>
</reference>
<dbReference type="RefSeq" id="WP_044835655.1">
    <property type="nucleotide sequence ID" value="NZ_CP059736.1"/>
</dbReference>
<dbReference type="AlphaFoldDB" id="A0AAE9Z009"/>
<reference evidence="2 3" key="1">
    <citation type="journal article" date="2015" name="Genome Announc.">
        <title>Draft Genome Sequences of Marine Isolates of Thalassomonas viridans and Thalassomonas actiniarum.</title>
        <authorList>
            <person name="Olonade I."/>
            <person name="van Zyl L.J."/>
            <person name="Trindade M."/>
        </authorList>
    </citation>
    <scope>NUCLEOTIDE SEQUENCE [LARGE SCALE GENOMIC DNA]</scope>
    <source>
        <strain evidence="2 3">A5K-106</strain>
    </source>
</reference>
<evidence type="ECO:0008006" key="4">
    <source>
        <dbReference type="Google" id="ProtNLM"/>
    </source>
</evidence>
<accession>A0AAE9Z009</accession>
<dbReference type="Proteomes" id="UP000032568">
    <property type="component" value="Chromosome pTact"/>
</dbReference>
<evidence type="ECO:0000313" key="2">
    <source>
        <dbReference type="EMBL" id="WDE02678.1"/>
    </source>
</evidence>
<sequence>MKSIKALLLTCGLLLAATANAGSFDSNKGMDRMNIEGELVCTGCSLKKLSGANAQCSLYSLHDVGLKLADGTLWTFVNNEKGHDIIRAHHTVLHKKAHISGWLYPNAHQIEIADIKVEGVSADEIARAAWQEDQKIAKALASRKVGQAPEHSHDKDHH</sequence>